<protein>
    <recommendedName>
        <fullName evidence="5">biotin--[biotin carboxyl-carrier protein] ligase</fullName>
        <ecNumber evidence="5">6.3.4.15</ecNumber>
    </recommendedName>
</protein>
<dbReference type="InterPro" id="IPR004143">
    <property type="entry name" value="BPL_LPL_catalytic"/>
</dbReference>
<evidence type="ECO:0000256" key="5">
    <source>
        <dbReference type="ARBA" id="ARBA00024227"/>
    </source>
</evidence>
<evidence type="ECO:0000256" key="2">
    <source>
        <dbReference type="ARBA" id="ARBA00022741"/>
    </source>
</evidence>
<reference evidence="7" key="1">
    <citation type="submission" date="2019-04" db="EMBL/GenBank/DDBJ databases">
        <title>Evolution of Biomass-Degrading Anaerobic Consortia Revealed by Metagenomics.</title>
        <authorList>
            <person name="Peng X."/>
        </authorList>
    </citation>
    <scope>NUCLEOTIDE SEQUENCE</scope>
    <source>
        <strain evidence="7">SIG311</strain>
    </source>
</reference>
<dbReference type="InterPro" id="IPR004408">
    <property type="entry name" value="Biotin_CoA_COase_ligase"/>
</dbReference>
<dbReference type="InterPro" id="IPR003142">
    <property type="entry name" value="BPL_C"/>
</dbReference>
<dbReference type="Pfam" id="PF02237">
    <property type="entry name" value="BPL_C"/>
    <property type="match status" value="1"/>
</dbReference>
<keyword evidence="1 7" id="KW-0436">Ligase</keyword>
<dbReference type="EC" id="6.3.4.15" evidence="5"/>
<feature type="domain" description="BPL/LPL catalytic" evidence="6">
    <location>
        <begin position="1"/>
        <end position="188"/>
    </location>
</feature>
<dbReference type="SUPFAM" id="SSF50037">
    <property type="entry name" value="C-terminal domain of transcriptional repressors"/>
    <property type="match status" value="1"/>
</dbReference>
<evidence type="ECO:0000256" key="1">
    <source>
        <dbReference type="ARBA" id="ARBA00022598"/>
    </source>
</evidence>
<dbReference type="NCBIfam" id="TIGR00121">
    <property type="entry name" value="birA_ligase"/>
    <property type="match status" value="1"/>
</dbReference>
<keyword evidence="3" id="KW-0067">ATP-binding</keyword>
<dbReference type="InterPro" id="IPR008988">
    <property type="entry name" value="Transcriptional_repressor_C"/>
</dbReference>
<dbReference type="GO" id="GO:0009249">
    <property type="term" value="P:protein lipoylation"/>
    <property type="evidence" value="ECO:0007669"/>
    <property type="project" value="UniProtKB-ARBA"/>
</dbReference>
<dbReference type="AlphaFoldDB" id="A0A927UBS9"/>
<evidence type="ECO:0000313" key="7">
    <source>
        <dbReference type="EMBL" id="MBE5920887.1"/>
    </source>
</evidence>
<sequence>MLDNIRLEYYDSVDSTNDRIKERAHAGEGQGLVISAGTQTAGKGRIGRKWESPKHDSIATSMLLTPQEISLEAVPTITVVAAMAVRDALSRLYGLEGKIKWPNDIVLDGKKICGILTEMEMKDGAVWFVVVGIGVNVHNKSFDQEIAYKATSVDLELIKENRIGETGHRAELTKAIWESFKRYYNIFIKTQDMSGLKEEYERNLANFGERVRIEAQENSYEAIAKGITSKGELIVEVDKKEQIIRTGEVSVRGIYGYV</sequence>
<dbReference type="PROSITE" id="PS51733">
    <property type="entry name" value="BPL_LPL_CATALYTIC"/>
    <property type="match status" value="1"/>
</dbReference>
<dbReference type="PANTHER" id="PTHR12835:SF5">
    <property type="entry name" value="BIOTIN--PROTEIN LIGASE"/>
    <property type="match status" value="1"/>
</dbReference>
<dbReference type="Gene3D" id="3.30.930.10">
    <property type="entry name" value="Bira Bifunctional Protein, Domain 2"/>
    <property type="match status" value="1"/>
</dbReference>
<evidence type="ECO:0000256" key="3">
    <source>
        <dbReference type="ARBA" id="ARBA00022840"/>
    </source>
</evidence>
<evidence type="ECO:0000256" key="4">
    <source>
        <dbReference type="ARBA" id="ARBA00023267"/>
    </source>
</evidence>
<dbReference type="PANTHER" id="PTHR12835">
    <property type="entry name" value="BIOTIN PROTEIN LIGASE"/>
    <property type="match status" value="1"/>
</dbReference>
<dbReference type="GO" id="GO:0005737">
    <property type="term" value="C:cytoplasm"/>
    <property type="evidence" value="ECO:0007669"/>
    <property type="project" value="TreeGrafter"/>
</dbReference>
<name>A0A927UBS9_9FIRM</name>
<keyword evidence="4" id="KW-0092">Biotin</keyword>
<keyword evidence="2" id="KW-0547">Nucleotide-binding</keyword>
<dbReference type="Proteomes" id="UP000766246">
    <property type="component" value="Unassembled WGS sequence"/>
</dbReference>
<organism evidence="7 8">
    <name type="scientific">Pseudobutyrivibrio ruminis</name>
    <dbReference type="NCBI Taxonomy" id="46206"/>
    <lineage>
        <taxon>Bacteria</taxon>
        <taxon>Bacillati</taxon>
        <taxon>Bacillota</taxon>
        <taxon>Clostridia</taxon>
        <taxon>Lachnospirales</taxon>
        <taxon>Lachnospiraceae</taxon>
        <taxon>Pseudobutyrivibrio</taxon>
    </lineage>
</organism>
<dbReference type="Pfam" id="PF03099">
    <property type="entry name" value="BPL_LplA_LipB"/>
    <property type="match status" value="1"/>
</dbReference>
<evidence type="ECO:0000259" key="6">
    <source>
        <dbReference type="PROSITE" id="PS51733"/>
    </source>
</evidence>
<dbReference type="InterPro" id="IPR045864">
    <property type="entry name" value="aa-tRNA-synth_II/BPL/LPL"/>
</dbReference>
<accession>A0A927UBS9</accession>
<dbReference type="Gene3D" id="2.30.30.100">
    <property type="match status" value="1"/>
</dbReference>
<proteinExistence type="predicted"/>
<dbReference type="SUPFAM" id="SSF55681">
    <property type="entry name" value="Class II aaRS and biotin synthetases"/>
    <property type="match status" value="1"/>
</dbReference>
<comment type="caution">
    <text evidence="7">The sequence shown here is derived from an EMBL/GenBank/DDBJ whole genome shotgun (WGS) entry which is preliminary data.</text>
</comment>
<dbReference type="GO" id="GO:0005524">
    <property type="term" value="F:ATP binding"/>
    <property type="evidence" value="ECO:0007669"/>
    <property type="project" value="UniProtKB-KW"/>
</dbReference>
<dbReference type="GO" id="GO:0004077">
    <property type="term" value="F:biotin--[biotin carboxyl-carrier protein] ligase activity"/>
    <property type="evidence" value="ECO:0007669"/>
    <property type="project" value="UniProtKB-EC"/>
</dbReference>
<evidence type="ECO:0000313" key="8">
    <source>
        <dbReference type="Proteomes" id="UP000766246"/>
    </source>
</evidence>
<dbReference type="CDD" id="cd16442">
    <property type="entry name" value="BPL"/>
    <property type="match status" value="1"/>
</dbReference>
<dbReference type="EMBL" id="SVER01000059">
    <property type="protein sequence ID" value="MBE5920887.1"/>
    <property type="molecule type" value="Genomic_DNA"/>
</dbReference>
<gene>
    <name evidence="7" type="ORF">E7272_13750</name>
</gene>
<dbReference type="GO" id="GO:0016740">
    <property type="term" value="F:transferase activity"/>
    <property type="evidence" value="ECO:0007669"/>
    <property type="project" value="UniProtKB-ARBA"/>
</dbReference>